<sequence length="264" mass="29108">MGLIQSRFTGRFTSRMSADAPPSPRTSESSDSEVDERFFVRLDKDIKTIAEFYTNNILKPAPPAKVRRKPDPTLLERVSLYQGDITKVDIDAIVNAANRSLLGGGGVDGAIHAAAGPKLYDECRKLNGCSTGESKITKGYNLPARHVIHTVGPVYSTRDKEEKAEQLASCYKTSLQLAVENAIRHVAFPSISTGIYSYPIVDATRIALDTVRTFIESEGGAKIERVIFVVWSNKDKEVYESLIPEYFPPGEKPQEVEPTAAEQE</sequence>
<proteinExistence type="predicted"/>
<evidence type="ECO:0000313" key="4">
    <source>
        <dbReference type="Proteomes" id="UP000467700"/>
    </source>
</evidence>
<evidence type="ECO:0000256" key="1">
    <source>
        <dbReference type="SAM" id="MobiDB-lite"/>
    </source>
</evidence>
<evidence type="ECO:0000259" key="2">
    <source>
        <dbReference type="PROSITE" id="PS51154"/>
    </source>
</evidence>
<dbReference type="OrthoDB" id="6077599at2759"/>
<dbReference type="AlphaFoldDB" id="A0A8S0WTV0"/>
<feature type="compositionally biased region" description="Polar residues" evidence="1">
    <location>
        <begin position="1"/>
        <end position="16"/>
    </location>
</feature>
<dbReference type="SUPFAM" id="SSF52949">
    <property type="entry name" value="Macro domain-like"/>
    <property type="match status" value="1"/>
</dbReference>
<dbReference type="EMBL" id="CACVBS010000049">
    <property type="protein sequence ID" value="CAA7265536.1"/>
    <property type="molecule type" value="Genomic_DNA"/>
</dbReference>
<protein>
    <recommendedName>
        <fullName evidence="2">Macro domain-containing protein</fullName>
    </recommendedName>
</protein>
<dbReference type="PANTHER" id="PTHR11106:SF27">
    <property type="entry name" value="MACRO DOMAIN-CONTAINING PROTEIN"/>
    <property type="match status" value="1"/>
</dbReference>
<name>A0A8S0WTV0_CYCAE</name>
<dbReference type="Gene3D" id="3.40.220.10">
    <property type="entry name" value="Leucine Aminopeptidase, subunit E, domain 1"/>
    <property type="match status" value="1"/>
</dbReference>
<reference evidence="3 4" key="1">
    <citation type="submission" date="2020-01" db="EMBL/GenBank/DDBJ databases">
        <authorList>
            <person name="Gupta K D."/>
        </authorList>
    </citation>
    <scope>NUCLEOTIDE SEQUENCE [LARGE SCALE GENOMIC DNA]</scope>
</reference>
<comment type="caution">
    <text evidence="3">The sequence shown here is derived from an EMBL/GenBank/DDBJ whole genome shotgun (WGS) entry which is preliminary data.</text>
</comment>
<dbReference type="PROSITE" id="PS51154">
    <property type="entry name" value="MACRO"/>
    <property type="match status" value="1"/>
</dbReference>
<feature type="region of interest" description="Disordered" evidence="1">
    <location>
        <begin position="1"/>
        <end position="33"/>
    </location>
</feature>
<feature type="domain" description="Macro" evidence="2">
    <location>
        <begin position="65"/>
        <end position="247"/>
    </location>
</feature>
<keyword evidence="4" id="KW-1185">Reference proteome</keyword>
<dbReference type="Pfam" id="PF01661">
    <property type="entry name" value="Macro"/>
    <property type="match status" value="1"/>
</dbReference>
<dbReference type="PANTHER" id="PTHR11106">
    <property type="entry name" value="GANGLIOSIDE INDUCED DIFFERENTIATION ASSOCIATED PROTEIN 2-RELATED"/>
    <property type="match status" value="1"/>
</dbReference>
<dbReference type="Proteomes" id="UP000467700">
    <property type="component" value="Unassembled WGS sequence"/>
</dbReference>
<dbReference type="SMART" id="SM00506">
    <property type="entry name" value="A1pp"/>
    <property type="match status" value="1"/>
</dbReference>
<dbReference type="NCBIfam" id="NF001664">
    <property type="entry name" value="PRK00431.1-6"/>
    <property type="match status" value="1"/>
</dbReference>
<evidence type="ECO:0000313" key="3">
    <source>
        <dbReference type="EMBL" id="CAA7265536.1"/>
    </source>
</evidence>
<accession>A0A8S0WTV0</accession>
<organism evidence="3 4">
    <name type="scientific">Cyclocybe aegerita</name>
    <name type="common">Black poplar mushroom</name>
    <name type="synonym">Agrocybe aegerita</name>
    <dbReference type="NCBI Taxonomy" id="1973307"/>
    <lineage>
        <taxon>Eukaryota</taxon>
        <taxon>Fungi</taxon>
        <taxon>Dikarya</taxon>
        <taxon>Basidiomycota</taxon>
        <taxon>Agaricomycotina</taxon>
        <taxon>Agaricomycetes</taxon>
        <taxon>Agaricomycetidae</taxon>
        <taxon>Agaricales</taxon>
        <taxon>Agaricineae</taxon>
        <taxon>Bolbitiaceae</taxon>
        <taxon>Cyclocybe</taxon>
    </lineage>
</organism>
<dbReference type="CDD" id="cd02908">
    <property type="entry name" value="Macro_OAADPr_deacetylase"/>
    <property type="match status" value="1"/>
</dbReference>
<dbReference type="InterPro" id="IPR043472">
    <property type="entry name" value="Macro_dom-like"/>
</dbReference>
<dbReference type="InterPro" id="IPR002589">
    <property type="entry name" value="Macro_dom"/>
</dbReference>
<gene>
    <name evidence="3" type="ORF">AAE3_LOCUS7819</name>
</gene>